<accession>A0A0S2TE29</accession>
<evidence type="ECO:0000256" key="7">
    <source>
        <dbReference type="PROSITE-ProRule" id="PRU00182"/>
    </source>
</evidence>
<comment type="catalytic activity">
    <reaction evidence="5">
        <text>uridine(2605) in 23S rRNA = pseudouridine(2605) in 23S rRNA</text>
        <dbReference type="Rhea" id="RHEA:42520"/>
        <dbReference type="Rhea" id="RHEA-COMP:10095"/>
        <dbReference type="Rhea" id="RHEA-COMP:10096"/>
        <dbReference type="ChEBI" id="CHEBI:65314"/>
        <dbReference type="ChEBI" id="CHEBI:65315"/>
        <dbReference type="EC" id="5.4.99.22"/>
    </reaction>
</comment>
<evidence type="ECO:0000256" key="1">
    <source>
        <dbReference type="ARBA" id="ARBA00008348"/>
    </source>
</evidence>
<evidence type="ECO:0000259" key="10">
    <source>
        <dbReference type="SMART" id="SM00363"/>
    </source>
</evidence>
<evidence type="ECO:0000256" key="2">
    <source>
        <dbReference type="ARBA" id="ARBA00022552"/>
    </source>
</evidence>
<dbReference type="InterPro" id="IPR020094">
    <property type="entry name" value="TruA/RsuA/RluB/E/F_N"/>
</dbReference>
<dbReference type="InterPro" id="IPR020103">
    <property type="entry name" value="PsdUridine_synth_cat_dom_sf"/>
</dbReference>
<dbReference type="Pfam" id="PF01479">
    <property type="entry name" value="S4"/>
    <property type="match status" value="1"/>
</dbReference>
<dbReference type="PANTHER" id="PTHR47683">
    <property type="entry name" value="PSEUDOURIDINE SYNTHASE FAMILY PROTEIN-RELATED"/>
    <property type="match status" value="1"/>
</dbReference>
<dbReference type="GO" id="GO:0000455">
    <property type="term" value="P:enzyme-directed rRNA pseudouridine synthesis"/>
    <property type="evidence" value="ECO:0007669"/>
    <property type="project" value="UniProtKB-ARBA"/>
</dbReference>
<keyword evidence="3 7" id="KW-0694">RNA-binding</keyword>
<dbReference type="SMART" id="SM00363">
    <property type="entry name" value="S4"/>
    <property type="match status" value="1"/>
</dbReference>
<organism evidence="11 12">
    <name type="scientific">Candidatus Tenderia electrophaga</name>
    <dbReference type="NCBI Taxonomy" id="1748243"/>
    <lineage>
        <taxon>Bacteria</taxon>
        <taxon>Pseudomonadati</taxon>
        <taxon>Pseudomonadota</taxon>
        <taxon>Gammaproteobacteria</taxon>
        <taxon>Candidatus Tenderiales</taxon>
        <taxon>Candidatus Tenderiaceae</taxon>
        <taxon>Candidatus Tenderia</taxon>
    </lineage>
</organism>
<keyword evidence="4 8" id="KW-0413">Isomerase</keyword>
<dbReference type="Gene3D" id="3.30.70.580">
    <property type="entry name" value="Pseudouridine synthase I, catalytic domain, N-terminal subdomain"/>
    <property type="match status" value="1"/>
</dbReference>
<feature type="domain" description="RNA-binding S4" evidence="10">
    <location>
        <begin position="3"/>
        <end position="63"/>
    </location>
</feature>
<dbReference type="Pfam" id="PF00849">
    <property type="entry name" value="PseudoU_synth_2"/>
    <property type="match status" value="1"/>
</dbReference>
<dbReference type="GO" id="GO:0005829">
    <property type="term" value="C:cytosol"/>
    <property type="evidence" value="ECO:0007669"/>
    <property type="project" value="UniProtKB-ARBA"/>
</dbReference>
<dbReference type="InterPro" id="IPR006145">
    <property type="entry name" value="PsdUridine_synth_RsuA/RluA"/>
</dbReference>
<evidence type="ECO:0000313" key="12">
    <source>
        <dbReference type="Proteomes" id="UP000055136"/>
    </source>
</evidence>
<dbReference type="EC" id="5.4.99.-" evidence="8"/>
<feature type="region of interest" description="Disordered" evidence="9">
    <location>
        <begin position="249"/>
        <end position="280"/>
    </location>
</feature>
<dbReference type="InterPro" id="IPR002942">
    <property type="entry name" value="S4_RNA-bd"/>
</dbReference>
<keyword evidence="2" id="KW-0698">rRNA processing</keyword>
<dbReference type="CDD" id="cd02556">
    <property type="entry name" value="PseudoU_synth_RluB"/>
    <property type="match status" value="1"/>
</dbReference>
<evidence type="ECO:0000256" key="6">
    <source>
        <dbReference type="ARBA" id="ARBA00037383"/>
    </source>
</evidence>
<dbReference type="AlphaFoldDB" id="A0A0S2TE29"/>
<dbReference type="Proteomes" id="UP000055136">
    <property type="component" value="Chromosome"/>
</dbReference>
<dbReference type="KEGG" id="tee:Tel_09730"/>
<dbReference type="Gene3D" id="3.10.290.10">
    <property type="entry name" value="RNA-binding S4 domain"/>
    <property type="match status" value="1"/>
</dbReference>
<feature type="compositionally biased region" description="Basic residues" evidence="9">
    <location>
        <begin position="257"/>
        <end position="280"/>
    </location>
</feature>
<proteinExistence type="inferred from homology"/>
<dbReference type="CDD" id="cd00165">
    <property type="entry name" value="S4"/>
    <property type="match status" value="1"/>
</dbReference>
<comment type="function">
    <text evidence="6">Responsible for synthesis of pseudouridine from uracil-2605 in 23S ribosomal RNA.</text>
</comment>
<evidence type="ECO:0000256" key="4">
    <source>
        <dbReference type="ARBA" id="ARBA00023235"/>
    </source>
</evidence>
<protein>
    <recommendedName>
        <fullName evidence="8">Pseudouridine synthase</fullName>
        <ecNumber evidence="8">5.4.99.-</ecNumber>
    </recommendedName>
</protein>
<sequence length="280" mass="31754">MAERIQKLLAAAGIASRREAERLIEAGRVSVNGNVISLGDKAELSDTVRVDGKVIRLERRPATKHRVLAYHKPEGEVCTRSDPDGRPTIFDRLPRLRSGRWITVGRLDINTSGLILLTTDGELANRLMHPSHELEREYAVRVLGPVDEAMLRQLRQGVELEDGPAHFNSIRDAGGQGANHWYHVTLNEGRNREVRRLWESQGVRVSRLSRVRYGPIALRRGLKSGEWDELTRADIELLRHSVGLTPLEQLARDEKPARRKAGKPHKKPVRARQSVYKKRK</sequence>
<keyword evidence="12" id="KW-1185">Reference proteome</keyword>
<dbReference type="FunFam" id="3.30.70.1560:FF:000001">
    <property type="entry name" value="Pseudouridine synthase"/>
    <property type="match status" value="1"/>
</dbReference>
<evidence type="ECO:0000256" key="5">
    <source>
        <dbReference type="ARBA" id="ARBA00036944"/>
    </source>
</evidence>
<dbReference type="GO" id="GO:0160139">
    <property type="term" value="F:23S rRNA pseudouridine(2605) synthase activity"/>
    <property type="evidence" value="ECO:0007669"/>
    <property type="project" value="UniProtKB-EC"/>
</dbReference>
<dbReference type="NCBIfam" id="TIGR00093">
    <property type="entry name" value="pseudouridine synthase"/>
    <property type="match status" value="1"/>
</dbReference>
<dbReference type="InterPro" id="IPR018496">
    <property type="entry name" value="PsdUridine_synth_RsuA/RluB_CS"/>
</dbReference>
<evidence type="ECO:0000256" key="8">
    <source>
        <dbReference type="RuleBase" id="RU003887"/>
    </source>
</evidence>
<dbReference type="EMBL" id="CP013099">
    <property type="protein sequence ID" value="ALP53408.1"/>
    <property type="molecule type" value="Genomic_DNA"/>
</dbReference>
<comment type="similarity">
    <text evidence="1 8">Belongs to the pseudouridine synthase RsuA family.</text>
</comment>
<dbReference type="FunFam" id="3.10.290.10:FF:000003">
    <property type="entry name" value="Pseudouridine synthase"/>
    <property type="match status" value="1"/>
</dbReference>
<dbReference type="GO" id="GO:0003723">
    <property type="term" value="F:RNA binding"/>
    <property type="evidence" value="ECO:0007669"/>
    <property type="project" value="UniProtKB-KW"/>
</dbReference>
<dbReference type="InterPro" id="IPR050343">
    <property type="entry name" value="RsuA_PseudoU_synthase"/>
</dbReference>
<dbReference type="SUPFAM" id="SSF55120">
    <property type="entry name" value="Pseudouridine synthase"/>
    <property type="match status" value="1"/>
</dbReference>
<evidence type="ECO:0000313" key="11">
    <source>
        <dbReference type="EMBL" id="ALP53408.1"/>
    </source>
</evidence>
<name>A0A0S2TE29_9GAMM</name>
<evidence type="ECO:0000256" key="3">
    <source>
        <dbReference type="ARBA" id="ARBA00022884"/>
    </source>
</evidence>
<dbReference type="InterPro" id="IPR000748">
    <property type="entry name" value="PsdUridine_synth_RsuA/RluB/E/F"/>
</dbReference>
<dbReference type="InterPro" id="IPR036986">
    <property type="entry name" value="S4_RNA-bd_sf"/>
</dbReference>
<dbReference type="STRING" id="1748243.Tel_09730"/>
<dbReference type="FunFam" id="3.30.70.580:FF:000009">
    <property type="entry name" value="Pseudouridine synthase"/>
    <property type="match status" value="1"/>
</dbReference>
<dbReference type="Gene3D" id="3.30.70.1560">
    <property type="entry name" value="Alpha-L RNA-binding motif"/>
    <property type="match status" value="1"/>
</dbReference>
<dbReference type="NCBIfam" id="NF007976">
    <property type="entry name" value="PRK10700.1"/>
    <property type="match status" value="1"/>
</dbReference>
<dbReference type="SUPFAM" id="SSF55174">
    <property type="entry name" value="Alpha-L RNA-binding motif"/>
    <property type="match status" value="1"/>
</dbReference>
<dbReference type="PROSITE" id="PS01149">
    <property type="entry name" value="PSI_RSU"/>
    <property type="match status" value="1"/>
</dbReference>
<evidence type="ECO:0000256" key="9">
    <source>
        <dbReference type="SAM" id="MobiDB-lite"/>
    </source>
</evidence>
<dbReference type="PANTHER" id="PTHR47683:SF3">
    <property type="entry name" value="RIBOSOMAL LARGE SUBUNIT PSEUDOURIDINE SYNTHASE B"/>
    <property type="match status" value="1"/>
</dbReference>
<dbReference type="InterPro" id="IPR042092">
    <property type="entry name" value="PsdUridine_s_RsuA/RluB/E/F_cat"/>
</dbReference>
<reference evidence="11" key="1">
    <citation type="submission" date="2015-10" db="EMBL/GenBank/DDBJ databases">
        <title>Description of Candidatus Tenderia electrophaga gen. nov, sp. nov., an Uncultivated Electroautotroph from a Biocathode Enrichment.</title>
        <authorList>
            <person name="Eddie B.J."/>
            <person name="Malanoski A.P."/>
            <person name="Wang Z."/>
            <person name="Hall R.J."/>
            <person name="Oh S.D."/>
            <person name="Heiner C."/>
            <person name="Lin B."/>
            <person name="Strycharz-Glaven S.M."/>
        </authorList>
    </citation>
    <scope>NUCLEOTIDE SEQUENCE [LARGE SCALE GENOMIC DNA]</scope>
    <source>
        <strain evidence="11">NRL1</strain>
    </source>
</reference>
<dbReference type="PROSITE" id="PS50889">
    <property type="entry name" value="S4"/>
    <property type="match status" value="1"/>
</dbReference>
<gene>
    <name evidence="11" type="ORF">Tel_09730</name>
</gene>